<dbReference type="EMBL" id="JAQQBS010001422">
    <property type="protein sequence ID" value="KAK0164770.1"/>
    <property type="molecule type" value="Genomic_DNA"/>
</dbReference>
<gene>
    <name evidence="2" type="ORF">PV328_003347</name>
</gene>
<dbReference type="InterPro" id="IPR020904">
    <property type="entry name" value="Sc_DH/Rdtase_CS"/>
</dbReference>
<evidence type="ECO:0000313" key="2">
    <source>
        <dbReference type="EMBL" id="KAK0164770.1"/>
    </source>
</evidence>
<sequence>MQRILRTTMFLKNNIRLSFSFILFVGLSLIFCLMFKYMYIFTILCIFAFGLNWMKMQRETIKQRDAIVITGCDSGLGFSLALHCHQHLNLQVIAGTHKSNGQGAKELMKIGIAVHQLDITDKESIKTFVQWTNDHLKTNNLTLRSVVNNAGTMVFGEFEWQTDDLIYHQINVNLLGTWNITREFLPLIRKYQTRLIIVTSHCAKEPLPGVAVYSATKAGLTAWASALRMELKKFGVDVVKFIPGSFIQNSNILARQKTYFNLMESAMLPEAKQLYSDYFRRYTNYLSGLSREIPPEKIKNPQLYKIFEDALLERYPSSTYKCEPWRYTFYHILCKITPKYIHDWLIEKFIQMPLWKESNNPAST</sequence>
<dbReference type="AlphaFoldDB" id="A0AA39KKF0"/>
<keyword evidence="3" id="KW-1185">Reference proteome</keyword>
<dbReference type="InterPro" id="IPR036291">
    <property type="entry name" value="NAD(P)-bd_dom_sf"/>
</dbReference>
<dbReference type="Pfam" id="PF00106">
    <property type="entry name" value="adh_short"/>
    <property type="match status" value="1"/>
</dbReference>
<keyword evidence="1" id="KW-0560">Oxidoreductase</keyword>
<dbReference type="InterPro" id="IPR002347">
    <property type="entry name" value="SDR_fam"/>
</dbReference>
<organism evidence="2 3">
    <name type="scientific">Microctonus aethiopoides</name>
    <dbReference type="NCBI Taxonomy" id="144406"/>
    <lineage>
        <taxon>Eukaryota</taxon>
        <taxon>Metazoa</taxon>
        <taxon>Ecdysozoa</taxon>
        <taxon>Arthropoda</taxon>
        <taxon>Hexapoda</taxon>
        <taxon>Insecta</taxon>
        <taxon>Pterygota</taxon>
        <taxon>Neoptera</taxon>
        <taxon>Endopterygota</taxon>
        <taxon>Hymenoptera</taxon>
        <taxon>Apocrita</taxon>
        <taxon>Ichneumonoidea</taxon>
        <taxon>Braconidae</taxon>
        <taxon>Euphorinae</taxon>
        <taxon>Microctonus</taxon>
    </lineage>
</organism>
<dbReference type="PANTHER" id="PTHR43313:SF36">
    <property type="entry name" value="D-BETA-HYDROXYBUTYRATE DEHYDROGENASE, MITOCHONDRIAL"/>
    <property type="match status" value="1"/>
</dbReference>
<dbReference type="GO" id="GO:0016491">
    <property type="term" value="F:oxidoreductase activity"/>
    <property type="evidence" value="ECO:0007669"/>
    <property type="project" value="UniProtKB-KW"/>
</dbReference>
<evidence type="ECO:0000256" key="1">
    <source>
        <dbReference type="ARBA" id="ARBA00023002"/>
    </source>
</evidence>
<protein>
    <submittedName>
        <fullName evidence="2">Uncharacterized protein</fullName>
    </submittedName>
</protein>
<proteinExistence type="predicted"/>
<dbReference type="SUPFAM" id="SSF51735">
    <property type="entry name" value="NAD(P)-binding Rossmann-fold domains"/>
    <property type="match status" value="1"/>
</dbReference>
<accession>A0AA39KKF0</accession>
<evidence type="ECO:0000313" key="3">
    <source>
        <dbReference type="Proteomes" id="UP001168990"/>
    </source>
</evidence>
<dbReference type="Gene3D" id="3.40.50.720">
    <property type="entry name" value="NAD(P)-binding Rossmann-like Domain"/>
    <property type="match status" value="1"/>
</dbReference>
<dbReference type="GO" id="GO:0008202">
    <property type="term" value="P:steroid metabolic process"/>
    <property type="evidence" value="ECO:0007669"/>
    <property type="project" value="TreeGrafter"/>
</dbReference>
<comment type="caution">
    <text evidence="2">The sequence shown here is derived from an EMBL/GenBank/DDBJ whole genome shotgun (WGS) entry which is preliminary data.</text>
</comment>
<reference evidence="2" key="2">
    <citation type="submission" date="2023-03" db="EMBL/GenBank/DDBJ databases">
        <authorList>
            <person name="Inwood S.N."/>
            <person name="Skelly J.G."/>
            <person name="Guhlin J."/>
            <person name="Harrop T.W.R."/>
            <person name="Goldson S.G."/>
            <person name="Dearden P.K."/>
        </authorList>
    </citation>
    <scope>NUCLEOTIDE SEQUENCE</scope>
    <source>
        <strain evidence="2">Irish</strain>
        <tissue evidence="2">Whole body</tissue>
    </source>
</reference>
<dbReference type="PANTHER" id="PTHR43313">
    <property type="entry name" value="SHORT-CHAIN DEHYDROGENASE/REDUCTASE FAMILY 9C"/>
    <property type="match status" value="1"/>
</dbReference>
<name>A0AA39KKF0_9HYME</name>
<dbReference type="Proteomes" id="UP001168990">
    <property type="component" value="Unassembled WGS sequence"/>
</dbReference>
<dbReference type="PROSITE" id="PS00061">
    <property type="entry name" value="ADH_SHORT"/>
    <property type="match status" value="1"/>
</dbReference>
<reference evidence="2" key="1">
    <citation type="journal article" date="2023" name="bioRxiv">
        <title>Scaffold-level genome assemblies of two parasitoid biocontrol wasps reveal the parthenogenesis mechanism and an associated novel virus.</title>
        <authorList>
            <person name="Inwood S."/>
            <person name="Skelly J."/>
            <person name="Guhlin J."/>
            <person name="Harrop T."/>
            <person name="Goldson S."/>
            <person name="Dearden P."/>
        </authorList>
    </citation>
    <scope>NUCLEOTIDE SEQUENCE</scope>
    <source>
        <strain evidence="2">Irish</strain>
        <tissue evidence="2">Whole body</tissue>
    </source>
</reference>
<dbReference type="PRINTS" id="PR00081">
    <property type="entry name" value="GDHRDH"/>
</dbReference>